<evidence type="ECO:0000256" key="2">
    <source>
        <dbReference type="ARBA" id="ARBA00022664"/>
    </source>
</evidence>
<feature type="compositionally biased region" description="Low complexity" evidence="10">
    <location>
        <begin position="240"/>
        <end position="262"/>
    </location>
</feature>
<reference evidence="13 14" key="1">
    <citation type="journal article" date="2019" name="Sci. Rep.">
        <title>Nanopore sequencing improves the draft genome of the human pathogenic amoeba Naegleria fowleri.</title>
        <authorList>
            <person name="Liechti N."/>
            <person name="Schurch N."/>
            <person name="Bruggmann R."/>
            <person name="Wittwer M."/>
        </authorList>
    </citation>
    <scope>NUCLEOTIDE SEQUENCE [LARGE SCALE GENOMIC DNA]</scope>
    <source>
        <strain evidence="13 14">ATCC 30894</strain>
    </source>
</reference>
<proteinExistence type="inferred from homology"/>
<dbReference type="PROSITE" id="PS00690">
    <property type="entry name" value="DEAH_ATP_HELICASE"/>
    <property type="match status" value="1"/>
</dbReference>
<evidence type="ECO:0000256" key="4">
    <source>
        <dbReference type="ARBA" id="ARBA00022801"/>
    </source>
</evidence>
<feature type="compositionally biased region" description="Basic and acidic residues" evidence="10">
    <location>
        <begin position="1"/>
        <end position="13"/>
    </location>
</feature>
<feature type="domain" description="Helicase ATP-binding" evidence="11">
    <location>
        <begin position="507"/>
        <end position="670"/>
    </location>
</feature>
<feature type="compositionally biased region" description="Low complexity" evidence="10">
    <location>
        <begin position="87"/>
        <end position="96"/>
    </location>
</feature>
<dbReference type="Gene3D" id="3.40.50.300">
    <property type="entry name" value="P-loop containing nucleotide triphosphate hydrolases"/>
    <property type="match status" value="2"/>
</dbReference>
<dbReference type="PANTHER" id="PTHR18934">
    <property type="entry name" value="ATP-DEPENDENT RNA HELICASE"/>
    <property type="match status" value="1"/>
</dbReference>
<evidence type="ECO:0000259" key="12">
    <source>
        <dbReference type="PROSITE" id="PS51194"/>
    </source>
</evidence>
<dbReference type="PANTHER" id="PTHR18934:SF91">
    <property type="entry name" value="PRE-MRNA-SPLICING FACTOR ATP-DEPENDENT RNA HELICASE PRP16"/>
    <property type="match status" value="1"/>
</dbReference>
<evidence type="ECO:0000256" key="1">
    <source>
        <dbReference type="ARBA" id="ARBA00012552"/>
    </source>
</evidence>
<dbReference type="PROSITE" id="PS51194">
    <property type="entry name" value="HELICASE_CTER"/>
    <property type="match status" value="1"/>
</dbReference>
<dbReference type="InterPro" id="IPR014001">
    <property type="entry name" value="Helicase_ATP-bd"/>
</dbReference>
<evidence type="ECO:0000259" key="11">
    <source>
        <dbReference type="PROSITE" id="PS51192"/>
    </source>
</evidence>
<dbReference type="GeneID" id="68117098"/>
<dbReference type="InterPro" id="IPR048333">
    <property type="entry name" value="HA2_WH"/>
</dbReference>
<accession>A0A6A5BC25</accession>
<feature type="compositionally biased region" description="Basic and acidic residues" evidence="10">
    <location>
        <begin position="67"/>
        <end position="77"/>
    </location>
</feature>
<evidence type="ECO:0000313" key="13">
    <source>
        <dbReference type="EMBL" id="KAF0971660.1"/>
    </source>
</evidence>
<dbReference type="SMART" id="SM00490">
    <property type="entry name" value="HELICc"/>
    <property type="match status" value="1"/>
</dbReference>
<organism evidence="13 14">
    <name type="scientific">Naegleria fowleri</name>
    <name type="common">Brain eating amoeba</name>
    <dbReference type="NCBI Taxonomy" id="5763"/>
    <lineage>
        <taxon>Eukaryota</taxon>
        <taxon>Discoba</taxon>
        <taxon>Heterolobosea</taxon>
        <taxon>Tetramitia</taxon>
        <taxon>Eutetramitia</taxon>
        <taxon>Vahlkampfiidae</taxon>
        <taxon>Naegleria</taxon>
    </lineage>
</organism>
<dbReference type="InterPro" id="IPR007502">
    <property type="entry name" value="Helicase-assoc_dom"/>
</dbReference>
<feature type="compositionally biased region" description="Low complexity" evidence="10">
    <location>
        <begin position="194"/>
        <end position="203"/>
    </location>
</feature>
<dbReference type="GO" id="GO:0005524">
    <property type="term" value="F:ATP binding"/>
    <property type="evidence" value="ECO:0007669"/>
    <property type="project" value="UniProtKB-KW"/>
</dbReference>
<feature type="compositionally biased region" description="Basic and acidic residues" evidence="10">
    <location>
        <begin position="266"/>
        <end position="277"/>
    </location>
</feature>
<comment type="similarity">
    <text evidence="8">Belongs to the DEAD box helicase family. DEAH subfamily. PRP16 sub-subfamily.</text>
</comment>
<evidence type="ECO:0000256" key="10">
    <source>
        <dbReference type="SAM" id="MobiDB-lite"/>
    </source>
</evidence>
<name>A0A6A5BC25_NAEFO</name>
<dbReference type="GO" id="GO:0008380">
    <property type="term" value="P:RNA splicing"/>
    <property type="evidence" value="ECO:0007669"/>
    <property type="project" value="UniProtKB-KW"/>
</dbReference>
<dbReference type="FunFam" id="3.40.50.300:FF:000007">
    <property type="entry name" value="Pre-mRNA-splicing factor ATP-dependent RNA helicase"/>
    <property type="match status" value="1"/>
</dbReference>
<dbReference type="EMBL" id="VFQX01000074">
    <property type="protein sequence ID" value="KAF0971660.1"/>
    <property type="molecule type" value="Genomic_DNA"/>
</dbReference>
<dbReference type="SUPFAM" id="SSF52540">
    <property type="entry name" value="P-loop containing nucleoside triphosphate hydrolases"/>
    <property type="match status" value="1"/>
</dbReference>
<dbReference type="GO" id="GO:0003724">
    <property type="term" value="F:RNA helicase activity"/>
    <property type="evidence" value="ECO:0007669"/>
    <property type="project" value="UniProtKB-EC"/>
</dbReference>
<dbReference type="InterPro" id="IPR001650">
    <property type="entry name" value="Helicase_C-like"/>
</dbReference>
<dbReference type="EC" id="3.6.4.13" evidence="1"/>
<dbReference type="VEuPathDB" id="AmoebaDB:NF0093250"/>
<feature type="compositionally biased region" description="Basic and acidic residues" evidence="10">
    <location>
        <begin position="211"/>
        <end position="225"/>
    </location>
</feature>
<sequence>MSSKNNTEKDNGGSDRITPSTKTTTTTTSSSSSTERTIQRSQQQQHNTTLRRGRPVSDPYYIPSTPERIRGGEDDHSLIPQSRSRTHSSSSNRSMSEGGDGSSHLNEMPAPSRPYQPYDRNKRGGYNNKFQTTTKNERHHQWENNMTPIRDYDRDERRKTPSLTNNTRNSEWEKSPARPRDSSSQHRGSERRIGGSSVNSSGGIARYNNRKYQEENRSNYPRKDGNNSTGSSRYSNYSQNVSDNRSVASSSQNSVRSSPNLSLDQSNKDPLDWRNEETDPDENILDLERQWYAEDSEVVDFTQESSLFLGDETKLKKREEEYKKNKQLLKRDRRISAQKSQQLKDNDAWEMNRMLQSGVANTQDFDLEESMEQEQTVQIIYHDVKPPFLDGNVSFTKQIEPVLPVKDVTSDLAVASRKGSALLKEMRTKKERMKAVKDKFKNRGTLGKILKENIEQDEDDERLIHKKLLDASLSADKIATQTKEELRLLAKQKREKLPIFHCKNELLQIIKEHNVIIIVGETGSGKTTQLTQYLYEAGYGQFGKIGCTQPRRVAAMSVAKRVSEEMGCDLGSTVGYSIRFEDVTSEKTVIKYMTDGVLLRESLHDTYLDQYSAIIMDEAHERSLNTDVLFGILKKVVARRRDLKLIVTSATMDAQKFSSFFGIVPIYTIPGRTFPVDTLYTKNPVQDYVEAAVRQAIQIHTSTPTDGDILIFMTGQEDIEVTCYALEERIAELKKDDEHVADENRVPDLIVLPIYSMLPSELQAKIFERAPKGQRKCIVATNIAETSLTVDGILYVIDTGFCKLKVYNPKVGMDALQVYPESQAAADQRSGRAGRTGPGKCFRLFTESQYKNEMHKTTIPEIQRTNLGNVVLLLKSLGIKNLLEFDFMDPPPQDNMKNSMYQLWVLGAIGNNGELTELGKKMVELPLDPPLSKMLIYAEKLGCTSEVLTIASMLSVPTVFYRPKDREEEADAVREKFFVPDSDHLTLLNIYQQWKNHDYSASWCSEHFIHFKAMRKVKEVRIQIEDIMRKNGIEIVSCNMNLDLVKKAICSGYFHHAASLKGIGEYVNMMTSMPCSLHPTSALYGMGVTPDYIVYHELVMTTKEYALMATAIDGSWLAELAPTFFSEKIPHVTREAKRKEIKQKLEQEYRNELQNEKLHGTKPSTSRSRRSTSSTIVTPGAPSSTRRSSTTTGSSLLSASTSRNANDGTAERRKTTPRRIGL</sequence>
<dbReference type="Proteomes" id="UP000444721">
    <property type="component" value="Unassembled WGS sequence"/>
</dbReference>
<dbReference type="InterPro" id="IPR011709">
    <property type="entry name" value="DEAD-box_helicase_OB_fold"/>
</dbReference>
<dbReference type="Pfam" id="PF00271">
    <property type="entry name" value="Helicase_C"/>
    <property type="match status" value="1"/>
</dbReference>
<evidence type="ECO:0000256" key="3">
    <source>
        <dbReference type="ARBA" id="ARBA00022741"/>
    </source>
</evidence>
<dbReference type="OMA" id="VDVMFHR"/>
<dbReference type="FunFam" id="1.20.120.1080:FF:000001">
    <property type="entry name" value="Pre-mRNA-splicing factor ATP-dependent RNA helicase"/>
    <property type="match status" value="1"/>
</dbReference>
<dbReference type="PROSITE" id="PS51192">
    <property type="entry name" value="HELICASE_ATP_BIND_1"/>
    <property type="match status" value="1"/>
</dbReference>
<dbReference type="GO" id="GO:0016787">
    <property type="term" value="F:hydrolase activity"/>
    <property type="evidence" value="ECO:0007669"/>
    <property type="project" value="UniProtKB-KW"/>
</dbReference>
<dbReference type="GO" id="GO:0003723">
    <property type="term" value="F:RNA binding"/>
    <property type="evidence" value="ECO:0007669"/>
    <property type="project" value="TreeGrafter"/>
</dbReference>
<comment type="caution">
    <text evidence="13">The sequence shown here is derived from an EMBL/GenBank/DDBJ whole genome shotgun (WGS) entry which is preliminary data.</text>
</comment>
<keyword evidence="6" id="KW-0067">ATP-binding</keyword>
<evidence type="ECO:0000256" key="9">
    <source>
        <dbReference type="ARBA" id="ARBA00047984"/>
    </source>
</evidence>
<dbReference type="SMART" id="SM00847">
    <property type="entry name" value="HA2"/>
    <property type="match status" value="1"/>
</dbReference>
<dbReference type="Pfam" id="PF00270">
    <property type="entry name" value="DEAD"/>
    <property type="match status" value="1"/>
</dbReference>
<dbReference type="Pfam" id="PF21010">
    <property type="entry name" value="HA2_C"/>
    <property type="match status" value="1"/>
</dbReference>
<keyword evidence="3" id="KW-0547">Nucleotide-binding</keyword>
<evidence type="ECO:0000256" key="5">
    <source>
        <dbReference type="ARBA" id="ARBA00022806"/>
    </source>
</evidence>
<dbReference type="InterPro" id="IPR027417">
    <property type="entry name" value="P-loop_NTPase"/>
</dbReference>
<feature type="compositionally biased region" description="Low complexity" evidence="10">
    <location>
        <begin position="1171"/>
        <end position="1202"/>
    </location>
</feature>
<dbReference type="AlphaFoldDB" id="A0A6A5BC25"/>
<feature type="compositionally biased region" description="Basic and acidic residues" evidence="10">
    <location>
        <begin position="150"/>
        <end position="159"/>
    </location>
</feature>
<dbReference type="CDD" id="cd18791">
    <property type="entry name" value="SF2_C_RHA"/>
    <property type="match status" value="1"/>
</dbReference>
<keyword evidence="5" id="KW-0347">Helicase</keyword>
<dbReference type="Gene3D" id="1.20.120.1080">
    <property type="match status" value="1"/>
</dbReference>
<dbReference type="VEuPathDB" id="AmoebaDB:FDP41_009883"/>
<dbReference type="GO" id="GO:0006397">
    <property type="term" value="P:mRNA processing"/>
    <property type="evidence" value="ECO:0007669"/>
    <property type="project" value="UniProtKB-KW"/>
</dbReference>
<protein>
    <recommendedName>
        <fullName evidence="1">RNA helicase</fullName>
        <ecNumber evidence="1">3.6.4.13</ecNumber>
    </recommendedName>
</protein>
<keyword evidence="14" id="KW-1185">Reference proteome</keyword>
<dbReference type="SMART" id="SM00487">
    <property type="entry name" value="DEXDc"/>
    <property type="match status" value="1"/>
</dbReference>
<dbReference type="RefSeq" id="XP_044556376.1">
    <property type="nucleotide sequence ID" value="XM_044713889.1"/>
</dbReference>
<dbReference type="InterPro" id="IPR002464">
    <property type="entry name" value="DNA/RNA_helicase_DEAH_CS"/>
</dbReference>
<comment type="catalytic activity">
    <reaction evidence="9">
        <text>ATP + H2O = ADP + phosphate + H(+)</text>
        <dbReference type="Rhea" id="RHEA:13065"/>
        <dbReference type="ChEBI" id="CHEBI:15377"/>
        <dbReference type="ChEBI" id="CHEBI:15378"/>
        <dbReference type="ChEBI" id="CHEBI:30616"/>
        <dbReference type="ChEBI" id="CHEBI:43474"/>
        <dbReference type="ChEBI" id="CHEBI:456216"/>
        <dbReference type="EC" id="3.6.4.13"/>
    </reaction>
</comment>
<evidence type="ECO:0000256" key="8">
    <source>
        <dbReference type="ARBA" id="ARBA00038040"/>
    </source>
</evidence>
<keyword evidence="4" id="KW-0378">Hydrolase</keyword>
<dbReference type="FunFam" id="3.40.50.300:FF:000615">
    <property type="entry name" value="pre-mRNA-splicing factor ATP-dependent RNA helicase DEAH7"/>
    <property type="match status" value="1"/>
</dbReference>
<feature type="compositionally biased region" description="Polar residues" evidence="10">
    <location>
        <begin position="226"/>
        <end position="239"/>
    </location>
</feature>
<feature type="compositionally biased region" description="Basic and acidic residues" evidence="10">
    <location>
        <begin position="170"/>
        <end position="193"/>
    </location>
</feature>
<feature type="region of interest" description="Disordered" evidence="10">
    <location>
        <begin position="1"/>
        <end position="282"/>
    </location>
</feature>
<feature type="region of interest" description="Disordered" evidence="10">
    <location>
        <begin position="1151"/>
        <end position="1222"/>
    </location>
</feature>
<dbReference type="InterPro" id="IPR011545">
    <property type="entry name" value="DEAD/DEAH_box_helicase_dom"/>
</dbReference>
<dbReference type="VEuPathDB" id="AmoebaDB:NfTy_080890"/>
<keyword evidence="2" id="KW-0507">mRNA processing</keyword>
<feature type="compositionally biased region" description="Low complexity" evidence="10">
    <location>
        <begin position="18"/>
        <end position="48"/>
    </location>
</feature>
<dbReference type="Pfam" id="PF07717">
    <property type="entry name" value="OB_NTP_bind"/>
    <property type="match status" value="1"/>
</dbReference>
<dbReference type="Pfam" id="PF04408">
    <property type="entry name" value="WHD_HA2"/>
    <property type="match status" value="1"/>
</dbReference>
<gene>
    <name evidence="13" type="ORF">FDP41_009883</name>
</gene>
<evidence type="ECO:0000256" key="6">
    <source>
        <dbReference type="ARBA" id="ARBA00022840"/>
    </source>
</evidence>
<feature type="domain" description="Helicase C-terminal" evidence="12">
    <location>
        <begin position="684"/>
        <end position="878"/>
    </location>
</feature>
<evidence type="ECO:0000313" key="14">
    <source>
        <dbReference type="Proteomes" id="UP000444721"/>
    </source>
</evidence>
<evidence type="ECO:0000256" key="7">
    <source>
        <dbReference type="ARBA" id="ARBA00023187"/>
    </source>
</evidence>
<keyword evidence="7" id="KW-0508">mRNA splicing</keyword>
<dbReference type="OrthoDB" id="10253254at2759"/>